<dbReference type="AlphaFoldDB" id="E2A7I9"/>
<keyword evidence="3" id="KW-1185">Reference proteome</keyword>
<evidence type="ECO:0000313" key="2">
    <source>
        <dbReference type="EMBL" id="EFN70686.1"/>
    </source>
</evidence>
<dbReference type="EMBL" id="GL437329">
    <property type="protein sequence ID" value="EFN70686.1"/>
    <property type="molecule type" value="Genomic_DNA"/>
</dbReference>
<dbReference type="OrthoDB" id="7590297at2759"/>
<dbReference type="OMA" id="AGNCKCP"/>
<accession>E2A7I9</accession>
<organism evidence="3">
    <name type="scientific">Camponotus floridanus</name>
    <name type="common">Florida carpenter ant</name>
    <dbReference type="NCBI Taxonomy" id="104421"/>
    <lineage>
        <taxon>Eukaryota</taxon>
        <taxon>Metazoa</taxon>
        <taxon>Ecdysozoa</taxon>
        <taxon>Arthropoda</taxon>
        <taxon>Hexapoda</taxon>
        <taxon>Insecta</taxon>
        <taxon>Pterygota</taxon>
        <taxon>Neoptera</taxon>
        <taxon>Endopterygota</taxon>
        <taxon>Hymenoptera</taxon>
        <taxon>Apocrita</taxon>
        <taxon>Aculeata</taxon>
        <taxon>Formicoidea</taxon>
        <taxon>Formicidae</taxon>
        <taxon>Formicinae</taxon>
        <taxon>Camponotus</taxon>
    </lineage>
</organism>
<name>E2A7I9_CAMFO</name>
<proteinExistence type="predicted"/>
<dbReference type="InParanoid" id="E2A7I9"/>
<feature type="chain" id="PRO_5003156507" evidence="1">
    <location>
        <begin position="25"/>
        <end position="333"/>
    </location>
</feature>
<dbReference type="Proteomes" id="UP000000311">
    <property type="component" value="Unassembled WGS sequence"/>
</dbReference>
<reference evidence="2 3" key="1">
    <citation type="journal article" date="2010" name="Science">
        <title>Genomic comparison of the ants Camponotus floridanus and Harpegnathos saltator.</title>
        <authorList>
            <person name="Bonasio R."/>
            <person name="Zhang G."/>
            <person name="Ye C."/>
            <person name="Mutti N.S."/>
            <person name="Fang X."/>
            <person name="Qin N."/>
            <person name="Donahue G."/>
            <person name="Yang P."/>
            <person name="Li Q."/>
            <person name="Li C."/>
            <person name="Zhang P."/>
            <person name="Huang Z."/>
            <person name="Berger S.L."/>
            <person name="Reinberg D."/>
            <person name="Wang J."/>
            <person name="Liebig J."/>
        </authorList>
    </citation>
    <scope>NUCLEOTIDE SEQUENCE [LARGE SCALE GENOMIC DNA]</scope>
    <source>
        <strain evidence="3">C129</strain>
    </source>
</reference>
<feature type="signal peptide" evidence="1">
    <location>
        <begin position="1"/>
        <end position="24"/>
    </location>
</feature>
<keyword evidence="1" id="KW-0732">Signal</keyword>
<gene>
    <name evidence="2" type="ORF">EAG_03875</name>
</gene>
<evidence type="ECO:0000256" key="1">
    <source>
        <dbReference type="SAM" id="SignalP"/>
    </source>
</evidence>
<sequence>MTLNMKAIQLAAILIAAILSAAAANNISEQCQVHNERRITCSCIGNEEFLLPEEYNYKNVTSISLTGCVSANLHYSSLPEANELEEIIVQNISGRLDFEVFITSNRMKLLKLSNIGRIPVIASYTFVNLIAIERLEITDAVIENFEEDFTIINVSHFIVTNVTIERVNRLNISEKGMTLSIINSRIQNVATSLNFANFQFIQIIDSKFELQKPGLVSIQGDEAIVKNSVFTNVSMNLVAKDSITINGICAIGKSTLRLAAKYINSTGNRLPNEIAYPRDNNQKPEFFTNRNNTVCKAGNCKCLESNGQIPCQLIVPTFILGCLFTSLLSKGFL</sequence>
<dbReference type="SUPFAM" id="SSF52058">
    <property type="entry name" value="L domain-like"/>
    <property type="match status" value="1"/>
</dbReference>
<protein>
    <submittedName>
        <fullName evidence="2">Uncharacterized protein</fullName>
    </submittedName>
</protein>
<evidence type="ECO:0000313" key="3">
    <source>
        <dbReference type="Proteomes" id="UP000000311"/>
    </source>
</evidence>